<dbReference type="KEGG" id="lmat:92517183"/>
<feature type="compositionally biased region" description="Polar residues" evidence="1">
    <location>
        <begin position="991"/>
        <end position="1001"/>
    </location>
</feature>
<organism evidence="3 4">
    <name type="scientific">Leishmania martiniquensis</name>
    <dbReference type="NCBI Taxonomy" id="1580590"/>
    <lineage>
        <taxon>Eukaryota</taxon>
        <taxon>Discoba</taxon>
        <taxon>Euglenozoa</taxon>
        <taxon>Kinetoplastea</taxon>
        <taxon>Metakinetoplastina</taxon>
        <taxon>Trypanosomatida</taxon>
        <taxon>Trypanosomatidae</taxon>
        <taxon>Leishmaniinae</taxon>
        <taxon>Leishmania</taxon>
    </lineage>
</organism>
<sequence length="3616" mass="377424">MPPSPAPSPPHEPPRALIPQECSHDTHYINPNGDLFTALITGGSTLLLLKNGVVLAQSGPLLDEVAGAASALQSPRRTTTSTAETAATTSPKTAAAACAPGESAHALPASASRVCAVSLCSFTEDVLRVAVATTTALFVLELDDAGRLWCETRAPSLWRTAEGTDTAAVSPSAAAATSGTAERSAGRYPSVHGRSHLFQTLQMSSSPAAMRASDPMASGGQTPQRQCGSTGRLRWRRVGLRLSSTPSTASPGLNEAGTASPSSSSTPCRGAPTSALSSTSAGDATSASAGGRIGGIAAAVVVPVRISAPARSSVVRVMDFVSADTLCVVLDTEAVLIVLGNSSGAPTSASAAGSAAAEPQLPDRVVWRSMGAYRSLAVCRVNHHVALALGHATMVIFTSCTCPSEGQVPVSSPASPSLVRDRHFSTATSTAASPLFAVYPTSGGGTRATVTGARRSFSVGPTPAFSPTSGPALIGGFPPATGRPTTAPQVSVSPAAGAYITLAERALTTSVGIYHIDDMRWHCVSSHTLLCVTCTHPQEETAYMMLYTVQSLPTTRWCTNVMEECEDGGWGLCRGDYEGEGPDTASTGLGFGGRSVERIMQLIPTGVIALTYTPSSPRAGPHPCPCPSSNTVSLDGNPTPSASAADALLHSPSVTPNTPDLALLPASMAPETTWGGAPPPSIEEMHTSLVPNFSRSAEANSMSSRMEFVHVEDDGTVRTSSYSFGRQKHASFAKQRAVGLACRGLLQPLLRLYSSLVKVTVLPTWRMRPIELGHDTGKQPCAVELLLGASRRYRMVLRFASGVVLAVMVDLSAAVYRVECFLALGCAPLLSLRTVVPLAEAAQMQRQPQPSPAWSYAGLPTILIAGLLGFPATTTPHPAESPRRRLRPSPSFLEVEEAASGAWETARQADEAIAADTAAPSHTASAPSPHSVPYTAPDLVASGTPARTVWGVVVLQVEPSSMQARVLTVAPLTEVLIPGASAGGADEMNGGVSNAQDALQQASPSAGASPARGAPPMARTTAPTAAAASGAAQVTEENVVSFMTRKCPDKLRFMPALLKAAQQDAGRLLTHLVAKYGALEEGAEAIDVAQALTKKAAPADAEVDTVTIMPRCRGAARSLSVLASCCIDTSGELLLLVRANTFCDGNGEGEGSGDDAALIRLRPPCLEALAPVHRLVAAGGCYIPFEPVVAEYVFVPAEVQQRWWSKPLVRAQVPSAWGAVSPSSLGGFVQGVREAFCACQRVSVSAAGSAVVRCEVVSGPPGAAYVRVRSPLSPDNGEAGAPTFSQRLLLPTTIDPLSISCVIGALLVNNDVVIGVLCRTSVDGRDAFPVLYLYGCPAVQSLAAPEVAAVASPLKANGSTGLPEACLASSTSAFALEATLPGVDAFYLNASGEVVLLRRWPLGGDASLRSAESAAMQQLRFERWLRCFPRETHSGYSYVQDGSWCPLAVPHGGLLRSRGRGSAVAPERVTALMVVDVAGACESNPVDLSPTDAAKLGFFCPTTRHVLYATADSTFIHVRQLPFRGSGAPPSASHGPSASVIGEAALPQYHPDSLMQLIGMARWSVLAKVLACVADALRTAVPSAGAGEAASAVNVSPSAMPFGEPPEELARRLCTSAVARGFQDRPQVVQYEEVLRRVTPPRLSVAALREEETLANATAPTPSSSMPCTTAANRLHDFSATCGTLFSELSQLLPQVTLSGLDSHEQLKLLCILEALRDTLPLSRSVDEAAARHLFYSRYMSLARRLRLKNMDALAAAATDSRALDSVLHFEVGRTATRTISTASYLWAAMSDSQSTLVSLLFDKASPMHVDGGGGAASSGFGAGRAGDPAAGAALPQELTWEQVKRSGVAFWLRCAADLRAMADRVARHQYQSTKDLTACALMYCTARKVGTLAALAKAQSNQRLHCFFSRDFSNDAHSRAAASANAYAAISKNMPEYGAAFFLLAGDVRSAVQVLLQRCRNASLALFVLRAASDGLEQSPTAETPLEWYIVQREAEAEVCGALDMWELACLSWLDAGPPPVSPEVTVQRRIRALQRIAAHPTAHPEALCALRYARDCVAALAYRGDHFLSPACEVVCLLRLGRYCLAHRLSLNGYLHYRDAEVLLRGLRAEAATATAARSGALEGSRSAAGASQRAPPHVSKMAADFNTGTLLFRRFGSDSDDDDGSGDGDRSGGDAFALGRQDGPSSTGAGTPAGASSPAFTFSEEAAAAAEAEVQYAYARTGAAVPASSDAESDAGITGYAGTCEDILRRMLLSFTAASPFMTTSSVAGAGGRDGGAEVVFVPSFAVPPLSSEPPSASTNRHESFQQLLTSLLRLLSAGEVHTRTARCTTASNRNNVEGSESAGAGSAQVGPPAGAPPLPQREEKSSLAAPVSTAGPSLDIITPAAVDVGWRALCVPLLHFLLSEVALRGANYIVLLALQQVPISTEGVLKAAVQAKLLSDDSGALQETCAAHATDAASSASAPLAATPHPLRHPLTAFFLLLLHHVRRHYRDACEADGSRLGGGQAATSRGHRGGGAGSGKGLVLGVANDKDVEAMAGEDDAEDSSGNEENNQTHQSIFDALLAAAAEARRSNKYAARVPGTSFEADGACGSLRSTFDADGTASDAEAPGDSVPLRLTDSAQVSLLLSCCQAQQYLRLMEHLRQLTQMELSLGATAPTTQRTKDGGAIYAETLSTEVQAALQQRRVVLCTLLLDVATQWSALSEECMLRIYAAQPQYAPGPLTDPNGIFLEVQQVVKLMRAVLVAVLAAPPLNVLAASSPAMTEASTAAEFSCEERTTDRAPSNPLTPPPGFSASWVEDHARVLVELCATQLELLWSLPPVALAQCRQLAAPTDAAVELLQEATASHASARALLERLLRPLKVVTDPLGERSRPGNLGTIFSSTGSSSQSIFSIFSAATTPVSSSYATRAESPLTSEAAPWPSEPHPSDGRSQVYCPALSYMQLAWMRRHHTHAMLRSLLLMVTLGLGQEQERRLVSSDRLILAQHNHSVTGVHFDASSCDSVVWTTEAGTSVGHGFRELLAGDNEEALWKQATERNLATAAFTLSLTAQNERLRLATERAKPQYTPAVIAAVAAKSVLESRPRFSLAANAMPSSHPHLPFFVSRHLDGHLDLYPFASQECVASFCCAVRHIKGAVGNGCGGGGGAPLWRVWDTATRPAAAARPTFITGRAAAPPSPGNADRHAVIPVAFSPSGYIIAAGLSDGSVAGWRFAAAAVESPPAFFFPQLFAPFGIRACTFCGDRSSLVVVVGTTREPHRHRRDRGSAVLMSDYDMGAKAPPPALDASSPVAAAPPLATAARRVAAAGSDTGEMVGEVLVLDTMLDAGAIMARCALPFIPSYAVFITPLRAVLVVSVDGMLATYEIVTGRLVVLGTVPVTTVLRSTLGPSLGAGGGDAGAGVALSASSLSNSDAVYVTCVARSNYDPLVALGLSNGLVLLLHLRSIGAAMARTERRIQGEGEDTFAYYPPHAFSVSADATSSSRSAAPQPRSGATSSASAAARPTGDVAAPAVGIEFLARLPEKTVLTEATCMQVAPHVHSRSAIEDLVFSPSMLLAGLRDGKVMATSLIARATRTRLTSGCAVPSDLLECAESPCVSARETLVRPQRFGATWVP</sequence>
<comment type="caution">
    <text evidence="3">The sequence shown here is derived from an EMBL/GenBank/DDBJ whole genome shotgun (WGS) entry which is preliminary data.</text>
</comment>
<feature type="region of interest" description="Disordered" evidence="1">
    <location>
        <begin position="619"/>
        <end position="645"/>
    </location>
</feature>
<evidence type="ECO:0000259" key="2">
    <source>
        <dbReference type="Pfam" id="PF12234"/>
    </source>
</evidence>
<dbReference type="GeneID" id="92517183"/>
<feature type="compositionally biased region" description="Polar residues" evidence="1">
    <location>
        <begin position="219"/>
        <end position="229"/>
    </location>
</feature>
<proteinExistence type="predicted"/>
<dbReference type="SUPFAM" id="SSF50974">
    <property type="entry name" value="Nitrous oxide reductase, N-terminal domain"/>
    <property type="match status" value="1"/>
</dbReference>
<evidence type="ECO:0000313" key="3">
    <source>
        <dbReference type="EMBL" id="KAG5486176.1"/>
    </source>
</evidence>
<name>A0A836HXK6_9TRYP</name>
<dbReference type="SUPFAM" id="SSF50978">
    <property type="entry name" value="WD40 repeat-like"/>
    <property type="match status" value="1"/>
</dbReference>
<feature type="region of interest" description="Disordered" evidence="1">
    <location>
        <begin position="2159"/>
        <end position="2201"/>
    </location>
</feature>
<feature type="compositionally biased region" description="Low complexity" evidence="1">
    <location>
        <begin position="273"/>
        <end position="288"/>
    </location>
</feature>
<dbReference type="EMBL" id="JAFEUZ010000007">
    <property type="protein sequence ID" value="KAG5486176.1"/>
    <property type="molecule type" value="Genomic_DNA"/>
</dbReference>
<feature type="region of interest" description="Disordered" evidence="1">
    <location>
        <begin position="915"/>
        <end position="937"/>
    </location>
</feature>
<dbReference type="InterPro" id="IPR022033">
    <property type="entry name" value="Rav1p_C"/>
</dbReference>
<dbReference type="GO" id="GO:0007035">
    <property type="term" value="P:vacuolar acidification"/>
    <property type="evidence" value="ECO:0007669"/>
    <property type="project" value="TreeGrafter"/>
</dbReference>
<dbReference type="GO" id="GO:0043291">
    <property type="term" value="C:RAVE complex"/>
    <property type="evidence" value="ECO:0007669"/>
    <property type="project" value="TreeGrafter"/>
</dbReference>
<feature type="region of interest" description="Disordered" evidence="1">
    <location>
        <begin position="163"/>
        <end position="189"/>
    </location>
</feature>
<feature type="compositionally biased region" description="Low complexity" evidence="1">
    <location>
        <begin position="164"/>
        <end position="183"/>
    </location>
</feature>
<dbReference type="InterPro" id="IPR011045">
    <property type="entry name" value="N2O_reductase_N"/>
</dbReference>
<feature type="region of interest" description="Disordered" evidence="1">
    <location>
        <begin position="203"/>
        <end position="288"/>
    </location>
</feature>
<feature type="compositionally biased region" description="Polar residues" evidence="1">
    <location>
        <begin position="627"/>
        <end position="642"/>
    </location>
</feature>
<feature type="region of interest" description="Disordered" evidence="1">
    <location>
        <begin position="2771"/>
        <end position="2795"/>
    </location>
</feature>
<keyword evidence="4" id="KW-1185">Reference proteome</keyword>
<feature type="region of interest" description="Disordered" evidence="1">
    <location>
        <begin position="987"/>
        <end position="1030"/>
    </location>
</feature>
<feature type="region of interest" description="Disordered" evidence="1">
    <location>
        <begin position="2501"/>
        <end position="2526"/>
    </location>
</feature>
<dbReference type="PANTHER" id="PTHR13950:SF9">
    <property type="entry name" value="RABCONNECTIN-3A"/>
    <property type="match status" value="1"/>
</dbReference>
<dbReference type="RefSeq" id="XP_067181028.1">
    <property type="nucleotide sequence ID" value="XM_067324671.1"/>
</dbReference>
<feature type="compositionally biased region" description="Low complexity" evidence="1">
    <location>
        <begin position="1002"/>
        <end position="1030"/>
    </location>
</feature>
<dbReference type="InterPro" id="IPR052208">
    <property type="entry name" value="DmX-like/RAVE_component"/>
</dbReference>
<dbReference type="Pfam" id="PF12234">
    <property type="entry name" value="Rav1p_C"/>
    <property type="match status" value="2"/>
</dbReference>
<gene>
    <name evidence="3" type="ORF">LSCM1_07295</name>
</gene>
<feature type="compositionally biased region" description="Low complexity" evidence="1">
    <location>
        <begin position="2186"/>
        <end position="2201"/>
    </location>
</feature>
<feature type="compositionally biased region" description="Polar residues" evidence="1">
    <location>
        <begin position="2329"/>
        <end position="2342"/>
    </location>
</feature>
<reference evidence="3 4" key="1">
    <citation type="submission" date="2021-03" db="EMBL/GenBank/DDBJ databases">
        <title>Leishmania (Mundinia) martiniquensis Genome sequencing and assembly.</title>
        <authorList>
            <person name="Almutairi H."/>
            <person name="Gatherer D."/>
        </authorList>
    </citation>
    <scope>NUCLEOTIDE SEQUENCE [LARGE SCALE GENOMIC DNA]</scope>
    <source>
        <strain evidence="3">LSCM1</strain>
    </source>
</reference>
<feature type="domain" description="RAVE complex protein Rav1 C-terminal" evidence="2">
    <location>
        <begin position="1544"/>
        <end position="1803"/>
    </location>
</feature>
<dbReference type="InterPro" id="IPR036322">
    <property type="entry name" value="WD40_repeat_dom_sf"/>
</dbReference>
<dbReference type="OrthoDB" id="342131at2759"/>
<feature type="region of interest" description="Disordered" evidence="1">
    <location>
        <begin position="3480"/>
        <end position="3504"/>
    </location>
</feature>
<dbReference type="PANTHER" id="PTHR13950">
    <property type="entry name" value="RABCONNECTIN-RELATED"/>
    <property type="match status" value="1"/>
</dbReference>
<feature type="compositionally biased region" description="Low complexity" evidence="1">
    <location>
        <begin position="915"/>
        <end position="933"/>
    </location>
</feature>
<evidence type="ECO:0000313" key="4">
    <source>
        <dbReference type="Proteomes" id="UP000673552"/>
    </source>
</evidence>
<evidence type="ECO:0000256" key="1">
    <source>
        <dbReference type="SAM" id="MobiDB-lite"/>
    </source>
</evidence>
<dbReference type="Proteomes" id="UP000673552">
    <property type="component" value="Chromosome 7"/>
</dbReference>
<accession>A0A836HXK6</accession>
<feature type="domain" description="RAVE complex protein Rav1 C-terminal" evidence="2">
    <location>
        <begin position="1836"/>
        <end position="1987"/>
    </location>
</feature>
<feature type="region of interest" description="Disordered" evidence="1">
    <location>
        <begin position="2329"/>
        <end position="2374"/>
    </location>
</feature>
<protein>
    <recommendedName>
        <fullName evidence="2">RAVE complex protein Rav1 C-terminal domain-containing protein</fullName>
    </recommendedName>
</protein>